<evidence type="ECO:0000313" key="1">
    <source>
        <dbReference type="EMBL" id="MBA0085656.1"/>
    </source>
</evidence>
<dbReference type="EMBL" id="JACDQQ010001141">
    <property type="protein sequence ID" value="MBA0085656.1"/>
    <property type="molecule type" value="Genomic_DNA"/>
</dbReference>
<comment type="caution">
    <text evidence="1">The sequence shown here is derived from an EMBL/GenBank/DDBJ whole genome shotgun (WGS) entry which is preliminary data.</text>
</comment>
<keyword evidence="2" id="KW-1185">Reference proteome</keyword>
<evidence type="ECO:0000313" key="2">
    <source>
        <dbReference type="Proteomes" id="UP000567293"/>
    </source>
</evidence>
<sequence>MARYSVNNLMAGSQQVLATTNKAIIGVNAATGATTLRRGWIDEIEVGADGAAVATDCQIDWTMAVQTAAGTGTAATPQPTPDGADAAALLTYTVNYTADPTYTQASAMLAMATNQRQGQRIAFPDFRLTPFIVAATNLKGITAAAKSTNYNSTVVIQEYCVE</sequence>
<protein>
    <submittedName>
        <fullName evidence="1">Uncharacterized protein</fullName>
    </submittedName>
</protein>
<accession>A0A7V8NQS4</accession>
<reference evidence="1" key="1">
    <citation type="submission" date="2020-06" db="EMBL/GenBank/DDBJ databases">
        <title>Legume-microbial interactions unlock mineral nutrients during tropical forest succession.</title>
        <authorList>
            <person name="Epihov D.Z."/>
        </authorList>
    </citation>
    <scope>NUCLEOTIDE SEQUENCE [LARGE SCALE GENOMIC DNA]</scope>
    <source>
        <strain evidence="1">Pan2503</strain>
    </source>
</reference>
<proteinExistence type="predicted"/>
<dbReference type="Proteomes" id="UP000567293">
    <property type="component" value="Unassembled WGS sequence"/>
</dbReference>
<gene>
    <name evidence="1" type="ORF">HRJ53_11725</name>
</gene>
<organism evidence="1 2">
    <name type="scientific">Candidatus Acidiferrum panamense</name>
    <dbReference type="NCBI Taxonomy" id="2741543"/>
    <lineage>
        <taxon>Bacteria</taxon>
        <taxon>Pseudomonadati</taxon>
        <taxon>Acidobacteriota</taxon>
        <taxon>Terriglobia</taxon>
        <taxon>Candidatus Acidiferrales</taxon>
        <taxon>Candidatus Acidiferrum</taxon>
    </lineage>
</organism>
<dbReference type="AlphaFoldDB" id="A0A7V8NQS4"/>
<name>A0A7V8NQS4_9BACT</name>